<feature type="domain" description="Gfd2/YDR514C-like C-terminal" evidence="2">
    <location>
        <begin position="267"/>
        <end position="459"/>
    </location>
</feature>
<evidence type="ECO:0000313" key="3">
    <source>
        <dbReference type="EMBL" id="VCU41090.1"/>
    </source>
</evidence>
<dbReference type="InterPro" id="IPR012337">
    <property type="entry name" value="RNaseH-like_sf"/>
</dbReference>
<dbReference type="EMBL" id="LR026987">
    <property type="protein sequence ID" value="VCU41090.1"/>
    <property type="molecule type" value="Genomic_DNA"/>
</dbReference>
<sequence length="483" mass="55583">DNSLQKFNLGYRARRGELALENERFCTFQSIKDYPYQYIGNTNRQKVVDSYFGQGKLYNQSWELFYIYELNEEAQNPIILVTTRQLNQFFEKINTDLKIKLTIPSGSKGAFEVKFENGMPRPRYLGNAQSKNTVEELLLNVPLKDDYLKGEHEIFPRENEKLIQEFKDKLFLISNPSSGKKGSRKKNNKEKTTKKKQAWNHSIKRVQRYLGIRLSSTEQSSAQNDTKDSDPNHSRQHSSRQIAEDLTSSVYFDPEKPAAFPTEDSVVFICVDVEAWERNSKIITEIGFATLDTKDIASIAPGERGTNWMKAIRPRHFRVIEHKDYVNKDFVTGCADRFEFGNSEFISLKDAPQVVSSCFKHPFSKIEEISEDEHTSRKIVLVGHDVLSDVVYLRKLGYDVFNLSTLEELIDTAEMNRYLTRQLNPQNLGAALYGLGITAWNLHNAGNDAVYTLQAMIALAIKQVTEREKKNRADTEYNPHSEK</sequence>
<proteinExistence type="predicted"/>
<feature type="compositionally biased region" description="Basic residues" evidence="1">
    <location>
        <begin position="181"/>
        <end position="199"/>
    </location>
</feature>
<feature type="region of interest" description="Disordered" evidence="1">
    <location>
        <begin position="174"/>
        <end position="199"/>
    </location>
</feature>
<evidence type="ECO:0000313" key="4">
    <source>
        <dbReference type="Proteomes" id="UP000324639"/>
    </source>
</evidence>
<dbReference type="InterPro" id="IPR048519">
    <property type="entry name" value="Gfd2/YDR514C-like_C"/>
</dbReference>
<gene>
    <name evidence="3" type="ORF">BGT96224V316_LOCUS2336</name>
</gene>
<dbReference type="InterPro" id="IPR036397">
    <property type="entry name" value="RNaseH_sf"/>
</dbReference>
<name>A0A9X9LB36_BLUGR</name>
<evidence type="ECO:0000256" key="1">
    <source>
        <dbReference type="SAM" id="MobiDB-lite"/>
    </source>
</evidence>
<dbReference type="InterPro" id="IPR040151">
    <property type="entry name" value="Gfd2/YDR514C-like"/>
</dbReference>
<dbReference type="GO" id="GO:0003676">
    <property type="term" value="F:nucleic acid binding"/>
    <property type="evidence" value="ECO:0007669"/>
    <property type="project" value="InterPro"/>
</dbReference>
<evidence type="ECO:0000259" key="2">
    <source>
        <dbReference type="Pfam" id="PF21762"/>
    </source>
</evidence>
<dbReference type="Gene3D" id="3.30.420.10">
    <property type="entry name" value="Ribonuclease H-like superfamily/Ribonuclease H"/>
    <property type="match status" value="1"/>
</dbReference>
<dbReference type="AlphaFoldDB" id="A0A9X9LB36"/>
<organism evidence="3 4">
    <name type="scientific">Blumeria graminis f. sp. tritici</name>
    <dbReference type="NCBI Taxonomy" id="62690"/>
    <lineage>
        <taxon>Eukaryota</taxon>
        <taxon>Fungi</taxon>
        <taxon>Dikarya</taxon>
        <taxon>Ascomycota</taxon>
        <taxon>Pezizomycotina</taxon>
        <taxon>Leotiomycetes</taxon>
        <taxon>Erysiphales</taxon>
        <taxon>Erysiphaceae</taxon>
        <taxon>Blumeria</taxon>
    </lineage>
</organism>
<reference evidence="3 4" key="1">
    <citation type="submission" date="2018-08" db="EMBL/GenBank/DDBJ databases">
        <authorList>
            <person name="Muller C M."/>
        </authorList>
    </citation>
    <scope>NUCLEOTIDE SEQUENCE [LARGE SCALE GENOMIC DNA]</scope>
</reference>
<dbReference type="SUPFAM" id="SSF53098">
    <property type="entry name" value="Ribonuclease H-like"/>
    <property type="match status" value="1"/>
</dbReference>
<dbReference type="GO" id="GO:0005634">
    <property type="term" value="C:nucleus"/>
    <property type="evidence" value="ECO:0007669"/>
    <property type="project" value="TreeGrafter"/>
</dbReference>
<dbReference type="PANTHER" id="PTHR28083:SF1">
    <property type="entry name" value="GOOD FOR FULL DBP5 ACTIVITY PROTEIN 2"/>
    <property type="match status" value="1"/>
</dbReference>
<protein>
    <submittedName>
        <fullName evidence="3">Bgt-604</fullName>
    </submittedName>
</protein>
<feature type="region of interest" description="Disordered" evidence="1">
    <location>
        <begin position="214"/>
        <end position="241"/>
    </location>
</feature>
<feature type="non-terminal residue" evidence="3">
    <location>
        <position position="1"/>
    </location>
</feature>
<dbReference type="Proteomes" id="UP000324639">
    <property type="component" value="Chromosome Bgt_-04"/>
</dbReference>
<dbReference type="Pfam" id="PF21762">
    <property type="entry name" value="DEDDh_C"/>
    <property type="match status" value="1"/>
</dbReference>
<keyword evidence="4" id="KW-1185">Reference proteome</keyword>
<accession>A0A9X9LB36</accession>
<dbReference type="PANTHER" id="PTHR28083">
    <property type="entry name" value="GOOD FOR FULL DBP5 ACTIVITY PROTEIN 2"/>
    <property type="match status" value="1"/>
</dbReference>
<feature type="compositionally biased region" description="Polar residues" evidence="1">
    <location>
        <begin position="214"/>
        <end position="224"/>
    </location>
</feature>